<dbReference type="SUPFAM" id="SSF103473">
    <property type="entry name" value="MFS general substrate transporter"/>
    <property type="match status" value="1"/>
</dbReference>
<dbReference type="Gene3D" id="1.20.1250.20">
    <property type="entry name" value="MFS general substrate transporter like domains"/>
    <property type="match status" value="1"/>
</dbReference>
<feature type="transmembrane region" description="Helical" evidence="9">
    <location>
        <begin position="81"/>
        <end position="104"/>
    </location>
</feature>
<evidence type="ECO:0000256" key="2">
    <source>
        <dbReference type="ARBA" id="ARBA00008537"/>
    </source>
</evidence>
<feature type="transmembrane region" description="Helical" evidence="9">
    <location>
        <begin position="110"/>
        <end position="130"/>
    </location>
</feature>
<feature type="compositionally biased region" description="Basic and acidic residues" evidence="8">
    <location>
        <begin position="469"/>
        <end position="480"/>
    </location>
</feature>
<keyword evidence="3" id="KW-0813">Transport</keyword>
<dbReference type="NCBIfam" id="TIGR00711">
    <property type="entry name" value="efflux_EmrB"/>
    <property type="match status" value="1"/>
</dbReference>
<evidence type="ECO:0000256" key="3">
    <source>
        <dbReference type="ARBA" id="ARBA00022448"/>
    </source>
</evidence>
<dbReference type="RefSeq" id="WP_084698852.1">
    <property type="nucleotide sequence ID" value="NZ_JBIAZU010000001.1"/>
</dbReference>
<dbReference type="PROSITE" id="PS50850">
    <property type="entry name" value="MFS"/>
    <property type="match status" value="1"/>
</dbReference>
<evidence type="ECO:0000313" key="11">
    <source>
        <dbReference type="EMBL" id="MFF5288517.1"/>
    </source>
</evidence>
<feature type="transmembrane region" description="Helical" evidence="9">
    <location>
        <begin position="403"/>
        <end position="421"/>
    </location>
</feature>
<name>A0ABW6W5E1_9ACTN</name>
<evidence type="ECO:0000256" key="7">
    <source>
        <dbReference type="ARBA" id="ARBA00023136"/>
    </source>
</evidence>
<organism evidence="11 12">
    <name type="scientific">Paractinoplanes globisporus</name>
    <dbReference type="NCBI Taxonomy" id="113565"/>
    <lineage>
        <taxon>Bacteria</taxon>
        <taxon>Bacillati</taxon>
        <taxon>Actinomycetota</taxon>
        <taxon>Actinomycetes</taxon>
        <taxon>Micromonosporales</taxon>
        <taxon>Micromonosporaceae</taxon>
        <taxon>Paractinoplanes</taxon>
    </lineage>
</organism>
<keyword evidence="5 9" id="KW-0812">Transmembrane</keyword>
<protein>
    <submittedName>
        <fullName evidence="11">MFS transporter</fullName>
    </submittedName>
</protein>
<evidence type="ECO:0000256" key="9">
    <source>
        <dbReference type="SAM" id="Phobius"/>
    </source>
</evidence>
<feature type="transmembrane region" description="Helical" evidence="9">
    <location>
        <begin position="331"/>
        <end position="348"/>
    </location>
</feature>
<feature type="transmembrane region" description="Helical" evidence="9">
    <location>
        <begin position="200"/>
        <end position="218"/>
    </location>
</feature>
<evidence type="ECO:0000256" key="4">
    <source>
        <dbReference type="ARBA" id="ARBA00022475"/>
    </source>
</evidence>
<dbReference type="InterPro" id="IPR004638">
    <property type="entry name" value="EmrB-like"/>
</dbReference>
<dbReference type="CDD" id="cd17321">
    <property type="entry name" value="MFS_MMR_MDR_like"/>
    <property type="match status" value="1"/>
</dbReference>
<dbReference type="Gene3D" id="1.20.1720.10">
    <property type="entry name" value="Multidrug resistance protein D"/>
    <property type="match status" value="1"/>
</dbReference>
<keyword evidence="7 9" id="KW-0472">Membrane</keyword>
<evidence type="ECO:0000259" key="10">
    <source>
        <dbReference type="PROSITE" id="PS50850"/>
    </source>
</evidence>
<evidence type="ECO:0000313" key="12">
    <source>
        <dbReference type="Proteomes" id="UP001602245"/>
    </source>
</evidence>
<feature type="transmembrane region" description="Helical" evidence="9">
    <location>
        <begin position="168"/>
        <end position="188"/>
    </location>
</feature>
<keyword evidence="12" id="KW-1185">Reference proteome</keyword>
<accession>A0ABW6W5E1</accession>
<evidence type="ECO:0000256" key="8">
    <source>
        <dbReference type="SAM" id="MobiDB-lite"/>
    </source>
</evidence>
<sequence length="480" mass="49415">MSDLTRRRRFLVLAICCSSMVVVVMDISIVNVALPSIGRDLHAGVSGLQWTVDAYTLVLGSFLLMAGSTADRVGRRRIFRLGLAAFGLGSLACSLAPGIGWLIAARAVQAVGGTMLNPVAMAIIASTFTVRAERARAIGVFGAVSGLALGLGPVLGGALVDAYGWRSIFWVNIPIVLAAIVGTALVVPESRAERPRRFDPVGQVLVLLVLGSVVFAIIESERLGWTSPPMVALYAVATAGVLGIFWYEPRRADPLLELRLFRSVPFSAAILTALIALCGFGAFLFVTTLYLQDVRGMEPLAAGLCLLPVGALIVLLSPLTGRIVGERGPRLPLVFSGLALALGGLASLRLGPTTALPTVIGVYLLFGAAQGTVNPPISNAAVSGMPLSMAGVAASLASAGRQVGTTLGVAISGTMVGSAVARGGTAFTGAAHHVWWLVTALGLGVAALGLLSTARSAATPPPAATIGGERIDDREPTMRA</sequence>
<feature type="transmembrane region" description="Helical" evidence="9">
    <location>
        <begin position="12"/>
        <end position="34"/>
    </location>
</feature>
<dbReference type="InterPro" id="IPR011701">
    <property type="entry name" value="MFS"/>
</dbReference>
<feature type="transmembrane region" description="Helical" evidence="9">
    <location>
        <begin position="54"/>
        <end position="74"/>
    </location>
</feature>
<dbReference type="PANTHER" id="PTHR42718:SF9">
    <property type="entry name" value="MAJOR FACILITATOR SUPERFAMILY MULTIDRUG TRANSPORTER MFSC"/>
    <property type="match status" value="1"/>
</dbReference>
<keyword evidence="4" id="KW-1003">Cell membrane</keyword>
<dbReference type="PANTHER" id="PTHR42718">
    <property type="entry name" value="MAJOR FACILITATOR SUPERFAMILY MULTIDRUG TRANSPORTER MFSC"/>
    <property type="match status" value="1"/>
</dbReference>
<evidence type="ECO:0000256" key="6">
    <source>
        <dbReference type="ARBA" id="ARBA00022989"/>
    </source>
</evidence>
<reference evidence="11 12" key="1">
    <citation type="submission" date="2024-10" db="EMBL/GenBank/DDBJ databases">
        <title>The Natural Products Discovery Center: Release of the First 8490 Sequenced Strains for Exploring Actinobacteria Biosynthetic Diversity.</title>
        <authorList>
            <person name="Kalkreuter E."/>
            <person name="Kautsar S.A."/>
            <person name="Yang D."/>
            <person name="Bader C.D."/>
            <person name="Teijaro C.N."/>
            <person name="Fluegel L."/>
            <person name="Davis C.M."/>
            <person name="Simpson J.R."/>
            <person name="Lauterbach L."/>
            <person name="Steele A.D."/>
            <person name="Gui C."/>
            <person name="Meng S."/>
            <person name="Li G."/>
            <person name="Viehrig K."/>
            <person name="Ye F."/>
            <person name="Su P."/>
            <person name="Kiefer A.F."/>
            <person name="Nichols A."/>
            <person name="Cepeda A.J."/>
            <person name="Yan W."/>
            <person name="Fan B."/>
            <person name="Jiang Y."/>
            <person name="Adhikari A."/>
            <person name="Zheng C.-J."/>
            <person name="Schuster L."/>
            <person name="Cowan T.M."/>
            <person name="Smanski M.J."/>
            <person name="Chevrette M.G."/>
            <person name="De Carvalho L.P.S."/>
            <person name="Shen B."/>
        </authorList>
    </citation>
    <scope>NUCLEOTIDE SEQUENCE [LARGE SCALE GENOMIC DNA]</scope>
    <source>
        <strain evidence="11 12">NPDC000087</strain>
    </source>
</reference>
<feature type="domain" description="Major facilitator superfamily (MFS) profile" evidence="10">
    <location>
        <begin position="12"/>
        <end position="457"/>
    </location>
</feature>
<feature type="transmembrane region" description="Helical" evidence="9">
    <location>
        <begin position="137"/>
        <end position="156"/>
    </location>
</feature>
<gene>
    <name evidence="11" type="ORF">ACFY35_03710</name>
</gene>
<comment type="subcellular location">
    <subcellularLocation>
        <location evidence="1">Cell membrane</location>
        <topology evidence="1">Multi-pass membrane protein</topology>
    </subcellularLocation>
</comment>
<comment type="caution">
    <text evidence="11">The sequence shown here is derived from an EMBL/GenBank/DDBJ whole genome shotgun (WGS) entry which is preliminary data.</text>
</comment>
<dbReference type="EMBL" id="JBIAZU010000001">
    <property type="protein sequence ID" value="MFF5288517.1"/>
    <property type="molecule type" value="Genomic_DNA"/>
</dbReference>
<proteinExistence type="inferred from homology"/>
<feature type="region of interest" description="Disordered" evidence="8">
    <location>
        <begin position="457"/>
        <end position="480"/>
    </location>
</feature>
<comment type="similarity">
    <text evidence="2">Belongs to the major facilitator superfamily. EmrB family.</text>
</comment>
<feature type="transmembrane region" description="Helical" evidence="9">
    <location>
        <begin position="433"/>
        <end position="451"/>
    </location>
</feature>
<evidence type="ECO:0000256" key="5">
    <source>
        <dbReference type="ARBA" id="ARBA00022692"/>
    </source>
</evidence>
<dbReference type="Pfam" id="PF07690">
    <property type="entry name" value="MFS_1"/>
    <property type="match status" value="1"/>
</dbReference>
<evidence type="ECO:0000256" key="1">
    <source>
        <dbReference type="ARBA" id="ARBA00004651"/>
    </source>
</evidence>
<keyword evidence="6 9" id="KW-1133">Transmembrane helix</keyword>
<feature type="transmembrane region" description="Helical" evidence="9">
    <location>
        <begin position="230"/>
        <end position="247"/>
    </location>
</feature>
<dbReference type="InterPro" id="IPR020846">
    <property type="entry name" value="MFS_dom"/>
</dbReference>
<dbReference type="InterPro" id="IPR036259">
    <property type="entry name" value="MFS_trans_sf"/>
</dbReference>
<dbReference type="Proteomes" id="UP001602245">
    <property type="component" value="Unassembled WGS sequence"/>
</dbReference>
<feature type="transmembrane region" description="Helical" evidence="9">
    <location>
        <begin position="268"/>
        <end position="288"/>
    </location>
</feature>
<feature type="transmembrane region" description="Helical" evidence="9">
    <location>
        <begin position="300"/>
        <end position="319"/>
    </location>
</feature>